<evidence type="ECO:0000256" key="1">
    <source>
        <dbReference type="ARBA" id="ARBA00004604"/>
    </source>
</evidence>
<dbReference type="Pfam" id="PF22493">
    <property type="entry name" value="PUF_NOP9"/>
    <property type="match status" value="1"/>
</dbReference>
<feature type="region of interest" description="Disordered" evidence="7">
    <location>
        <begin position="638"/>
        <end position="683"/>
    </location>
</feature>
<feature type="region of interest" description="Disordered" evidence="7">
    <location>
        <begin position="1"/>
        <end position="43"/>
    </location>
</feature>
<evidence type="ECO:0000256" key="5">
    <source>
        <dbReference type="ARBA" id="ARBA00030932"/>
    </source>
</evidence>
<dbReference type="GO" id="GO:0030686">
    <property type="term" value="C:90S preribosome"/>
    <property type="evidence" value="ECO:0007669"/>
    <property type="project" value="TreeGrafter"/>
</dbReference>
<protein>
    <recommendedName>
        <fullName evidence="3">Nucleolar protein 9</fullName>
    </recommendedName>
    <alternativeName>
        <fullName evidence="5 6">Pumilio domain-containing protein NOP9</fullName>
    </alternativeName>
</protein>
<evidence type="ECO:0000256" key="7">
    <source>
        <dbReference type="SAM" id="MobiDB-lite"/>
    </source>
</evidence>
<dbReference type="GO" id="GO:0003723">
    <property type="term" value="F:RNA binding"/>
    <property type="evidence" value="ECO:0007669"/>
    <property type="project" value="InterPro"/>
</dbReference>
<dbReference type="GO" id="GO:0000056">
    <property type="term" value="P:ribosomal small subunit export from nucleus"/>
    <property type="evidence" value="ECO:0007669"/>
    <property type="project" value="TreeGrafter"/>
</dbReference>
<dbReference type="Gene3D" id="1.25.10.10">
    <property type="entry name" value="Leucine-rich Repeat Variant"/>
    <property type="match status" value="3"/>
</dbReference>
<dbReference type="GO" id="GO:0030688">
    <property type="term" value="C:preribosome, small subunit precursor"/>
    <property type="evidence" value="ECO:0007669"/>
    <property type="project" value="TreeGrafter"/>
</dbReference>
<dbReference type="Proteomes" id="UP000196158">
    <property type="component" value="Unassembled WGS sequence"/>
</dbReference>
<dbReference type="SMART" id="SM00025">
    <property type="entry name" value="Pumilio"/>
    <property type="match status" value="8"/>
</dbReference>
<dbReference type="OrthoDB" id="392571at2759"/>
<dbReference type="EMBL" id="FXLY01000005">
    <property type="protein sequence ID" value="SMN20622.1"/>
    <property type="molecule type" value="Genomic_DNA"/>
</dbReference>
<feature type="compositionally biased region" description="Basic and acidic residues" evidence="7">
    <location>
        <begin position="648"/>
        <end position="660"/>
    </location>
</feature>
<dbReference type="SUPFAM" id="SSF48371">
    <property type="entry name" value="ARM repeat"/>
    <property type="match status" value="1"/>
</dbReference>
<evidence type="ECO:0000256" key="4">
    <source>
        <dbReference type="ARBA" id="ARBA00022737"/>
    </source>
</evidence>
<proteinExistence type="inferred from homology"/>
<dbReference type="PANTHER" id="PTHR13102:SF0">
    <property type="entry name" value="NUCLEOLAR PROTEIN 9"/>
    <property type="match status" value="1"/>
</dbReference>
<dbReference type="InterPro" id="IPR016024">
    <property type="entry name" value="ARM-type_fold"/>
</dbReference>
<dbReference type="InterPro" id="IPR011989">
    <property type="entry name" value="ARM-like"/>
</dbReference>
<dbReference type="STRING" id="1789683.A0A1X7R4M9"/>
<name>A0A1X7R4M9_9SACH</name>
<sequence>MAPKARGRKLLKKEKRDEFAPEKDHHAQGDELPTETLQDNDGSSNQAMFYGVLDRDELEYFKQAEATLGMDAFESREEKGQFVTSVIEEARGKELKLVTSQICSKLVERLILDCDDSQLKGLFKAFNGNFYGMACHKYASHVLETLLVRSAALVEKELLTPSFDDENVAAESNGDDEYGSMENMFLFMLNELKPHAKLLMSDQYGSHTLRLVILILASKILPSSTQSNSNLRSKKSKIARKMIDIKDNDEFNKTYQTPESFKLELRALVSGLYKSFTGDVASRSDVSPSTITKFRELCVDKVASPVIQLIIQVEGIFDRDRSFWRLIFNTNDERDAKEESFVEYLLSDAVGSHFLQNVIGYGRQKYVERLYRLYMRERVVKLAKRDTTGAFVVQALLLHLKGKEIRQILDDIVPELSVLLNSNIDFGTAIINASNTQDSYLRDEIIGQLLKKYYPAEQEERNVLESCLQLSSSTLGNTRDDWPTAEERRRSIFLEQLIAYDQQFMDVTVESMLALPEERLLQMCYHGVFSHVVESVLDPKRVEIIQRRRLLNVLCKDVVNMACNAYGSHIMDKLWNFTAKLMLYKERIAGALVGESEKVKNSTYGRQVWKNWQLEKYVRKRWDWKGLVKDQERELFPPVEKPVVAPGHNDRYDRNEARETHNKKHGRDSSNHSDRSRKRQRPE</sequence>
<evidence type="ECO:0000256" key="6">
    <source>
        <dbReference type="ARBA" id="ARBA00031929"/>
    </source>
</evidence>
<dbReference type="GO" id="GO:0000472">
    <property type="term" value="P:endonucleolytic cleavage to generate mature 5'-end of SSU-rRNA from (SSU-rRNA, 5.8S rRNA, LSU-rRNA)"/>
    <property type="evidence" value="ECO:0007669"/>
    <property type="project" value="TreeGrafter"/>
</dbReference>
<evidence type="ECO:0000256" key="3">
    <source>
        <dbReference type="ARBA" id="ARBA00016427"/>
    </source>
</evidence>
<evidence type="ECO:0000313" key="8">
    <source>
        <dbReference type="EMBL" id="SMN20622.1"/>
    </source>
</evidence>
<keyword evidence="4" id="KW-0677">Repeat</keyword>
<keyword evidence="9" id="KW-1185">Reference proteome</keyword>
<feature type="compositionally biased region" description="Basic and acidic residues" evidence="7">
    <location>
        <begin position="14"/>
        <end position="29"/>
    </location>
</feature>
<organism evidence="8 9">
    <name type="scientific">Maudiozyma saulgeensis</name>
    <dbReference type="NCBI Taxonomy" id="1789683"/>
    <lineage>
        <taxon>Eukaryota</taxon>
        <taxon>Fungi</taxon>
        <taxon>Dikarya</taxon>
        <taxon>Ascomycota</taxon>
        <taxon>Saccharomycotina</taxon>
        <taxon>Saccharomycetes</taxon>
        <taxon>Saccharomycetales</taxon>
        <taxon>Saccharomycetaceae</taxon>
        <taxon>Maudiozyma</taxon>
    </lineage>
</organism>
<comment type="subcellular location">
    <subcellularLocation>
        <location evidence="1">Nucleus</location>
        <location evidence="1">Nucleolus</location>
    </subcellularLocation>
</comment>
<reference evidence="8 9" key="1">
    <citation type="submission" date="2017-04" db="EMBL/GenBank/DDBJ databases">
        <authorList>
            <person name="Afonso C.L."/>
            <person name="Miller P.J."/>
            <person name="Scott M.A."/>
            <person name="Spackman E."/>
            <person name="Goraichik I."/>
            <person name="Dimitrov K.M."/>
            <person name="Suarez D.L."/>
            <person name="Swayne D.E."/>
        </authorList>
    </citation>
    <scope>NUCLEOTIDE SEQUENCE [LARGE SCALE GENOMIC DNA]</scope>
</reference>
<evidence type="ECO:0000313" key="9">
    <source>
        <dbReference type="Proteomes" id="UP000196158"/>
    </source>
</evidence>
<dbReference type="AlphaFoldDB" id="A0A1X7R4M9"/>
<accession>A0A1X7R4M9</accession>
<comment type="similarity">
    <text evidence="2">Belongs to the NOP9 family.</text>
</comment>
<dbReference type="GO" id="GO:0005730">
    <property type="term" value="C:nucleolus"/>
    <property type="evidence" value="ECO:0007669"/>
    <property type="project" value="UniProtKB-SubCell"/>
</dbReference>
<evidence type="ECO:0000256" key="2">
    <source>
        <dbReference type="ARBA" id="ARBA00005301"/>
    </source>
</evidence>
<feature type="compositionally biased region" description="Basic residues" evidence="7">
    <location>
        <begin position="1"/>
        <end position="13"/>
    </location>
</feature>
<dbReference type="GO" id="GO:0000447">
    <property type="term" value="P:endonucleolytic cleavage in ITS1 to separate SSU-rRNA from 5.8S rRNA and LSU-rRNA from tricistronic rRNA transcript (SSU-rRNA, 5.8S rRNA, LSU-rRNA)"/>
    <property type="evidence" value="ECO:0007669"/>
    <property type="project" value="TreeGrafter"/>
</dbReference>
<dbReference type="GO" id="GO:0000480">
    <property type="term" value="P:endonucleolytic cleavage in 5'-ETS of tricistronic rRNA transcript (SSU-rRNA, 5.8S rRNA, LSU-rRNA)"/>
    <property type="evidence" value="ECO:0007669"/>
    <property type="project" value="TreeGrafter"/>
</dbReference>
<gene>
    <name evidence="8" type="ORF">KASA_0N06314G</name>
</gene>
<dbReference type="InterPro" id="IPR040000">
    <property type="entry name" value="NOP9"/>
</dbReference>
<dbReference type="PANTHER" id="PTHR13102">
    <property type="entry name" value="NUCLEOLAR PROTEIN 9"/>
    <property type="match status" value="1"/>
</dbReference>
<dbReference type="InterPro" id="IPR001313">
    <property type="entry name" value="Pumilio_RNA-bd_rpt"/>
</dbReference>